<sequence>MAERVDDKFAQLHIHTVKELGEWPFFLWARAIVTLAAKEISNKRESASKMNINQVRSRAPSRSSGRSVHPRCSHSSCLTPRRLLPLVQFLHPDAPACVF</sequence>
<feature type="region of interest" description="Disordered" evidence="1">
    <location>
        <begin position="45"/>
        <end position="75"/>
    </location>
</feature>
<protein>
    <submittedName>
        <fullName evidence="2">Uncharacterized protein</fullName>
    </submittedName>
</protein>
<evidence type="ECO:0000256" key="1">
    <source>
        <dbReference type="SAM" id="MobiDB-lite"/>
    </source>
</evidence>
<evidence type="ECO:0000313" key="2">
    <source>
        <dbReference type="EMBL" id="CAE0775531.1"/>
    </source>
</evidence>
<dbReference type="EMBL" id="HBIZ01044009">
    <property type="protein sequence ID" value="CAE0775537.1"/>
    <property type="molecule type" value="Transcribed_RNA"/>
</dbReference>
<reference evidence="2" key="1">
    <citation type="submission" date="2021-01" db="EMBL/GenBank/DDBJ databases">
        <authorList>
            <person name="Corre E."/>
            <person name="Pelletier E."/>
            <person name="Niang G."/>
            <person name="Scheremetjew M."/>
            <person name="Finn R."/>
            <person name="Kale V."/>
            <person name="Holt S."/>
            <person name="Cochrane G."/>
            <person name="Meng A."/>
            <person name="Brown T."/>
            <person name="Cohen L."/>
        </authorList>
    </citation>
    <scope>NUCLEOTIDE SEQUENCE</scope>
    <source>
        <strain evidence="2">CCMP645</strain>
    </source>
</reference>
<proteinExistence type="predicted"/>
<dbReference type="EMBL" id="HBIZ01044003">
    <property type="protein sequence ID" value="CAE0775531.1"/>
    <property type="molecule type" value="Transcribed_RNA"/>
</dbReference>
<gene>
    <name evidence="2" type="ORF">PCAR00345_LOCUS28165</name>
    <name evidence="3" type="ORF">PCAR00345_LOCUS28171</name>
</gene>
<evidence type="ECO:0000313" key="3">
    <source>
        <dbReference type="EMBL" id="CAE0775537.1"/>
    </source>
</evidence>
<organism evidence="2">
    <name type="scientific">Chrysotila carterae</name>
    <name type="common">Marine alga</name>
    <name type="synonym">Syracosphaera carterae</name>
    <dbReference type="NCBI Taxonomy" id="13221"/>
    <lineage>
        <taxon>Eukaryota</taxon>
        <taxon>Haptista</taxon>
        <taxon>Haptophyta</taxon>
        <taxon>Prymnesiophyceae</taxon>
        <taxon>Isochrysidales</taxon>
        <taxon>Isochrysidaceae</taxon>
        <taxon>Chrysotila</taxon>
    </lineage>
</organism>
<feature type="compositionally biased region" description="Low complexity" evidence="1">
    <location>
        <begin position="56"/>
        <end position="67"/>
    </location>
</feature>
<accession>A0A6T0ATM2</accession>
<name>A0A6T0ATM2_CHRCT</name>
<dbReference type="AlphaFoldDB" id="A0A6T0ATM2"/>